<organism evidence="6 7">
    <name type="scientific">Pseudonocardia petroleophila</name>
    <dbReference type="NCBI Taxonomy" id="37331"/>
    <lineage>
        <taxon>Bacteria</taxon>
        <taxon>Bacillati</taxon>
        <taxon>Actinomycetota</taxon>
        <taxon>Actinomycetes</taxon>
        <taxon>Pseudonocardiales</taxon>
        <taxon>Pseudonocardiaceae</taxon>
        <taxon>Pseudonocardia</taxon>
    </lineage>
</organism>
<dbReference type="AlphaFoldDB" id="A0A7G7MC46"/>
<evidence type="ECO:0000313" key="6">
    <source>
        <dbReference type="EMBL" id="QNG50357.1"/>
    </source>
</evidence>
<comment type="similarity">
    <text evidence="1 4">Belongs to the enoyl-CoA hydratase/isomerase family.</text>
</comment>
<evidence type="ECO:0000256" key="2">
    <source>
        <dbReference type="ARBA" id="ARBA00023098"/>
    </source>
</evidence>
<dbReference type="Pfam" id="PF00378">
    <property type="entry name" value="ECH_1"/>
    <property type="match status" value="1"/>
</dbReference>
<dbReference type="Gene3D" id="3.90.226.10">
    <property type="entry name" value="2-enoyl-CoA Hydratase, Chain A, domain 1"/>
    <property type="match status" value="1"/>
</dbReference>
<dbReference type="InterPro" id="IPR029045">
    <property type="entry name" value="ClpP/crotonase-like_dom_sf"/>
</dbReference>
<keyword evidence="2" id="KW-0443">Lipid metabolism</keyword>
<name>A0A7G7MC46_9PSEU</name>
<dbReference type="InterPro" id="IPR014748">
    <property type="entry name" value="Enoyl-CoA_hydra_C"/>
</dbReference>
<dbReference type="GO" id="GO:0006635">
    <property type="term" value="P:fatty acid beta-oxidation"/>
    <property type="evidence" value="ECO:0007669"/>
    <property type="project" value="TreeGrafter"/>
</dbReference>
<gene>
    <name evidence="6" type="ORF">H6H00_19170</name>
</gene>
<proteinExistence type="inferred from homology"/>
<keyword evidence="3" id="KW-0456">Lyase</keyword>
<dbReference type="CDD" id="cd06558">
    <property type="entry name" value="crotonase-like"/>
    <property type="match status" value="1"/>
</dbReference>
<dbReference type="Proteomes" id="UP000515728">
    <property type="component" value="Chromosome"/>
</dbReference>
<keyword evidence="7" id="KW-1185">Reference proteome</keyword>
<evidence type="ECO:0000256" key="1">
    <source>
        <dbReference type="ARBA" id="ARBA00005254"/>
    </source>
</evidence>
<evidence type="ECO:0000256" key="4">
    <source>
        <dbReference type="RuleBase" id="RU003707"/>
    </source>
</evidence>
<dbReference type="PROSITE" id="PS00166">
    <property type="entry name" value="ENOYL_COA_HYDRATASE"/>
    <property type="match status" value="1"/>
</dbReference>
<dbReference type="KEGG" id="ppel:H6H00_19170"/>
<evidence type="ECO:0000256" key="5">
    <source>
        <dbReference type="SAM" id="MobiDB-lite"/>
    </source>
</evidence>
<dbReference type="Gene3D" id="1.10.12.10">
    <property type="entry name" value="Lyase 2-enoyl-coa Hydratase, Chain A, domain 2"/>
    <property type="match status" value="1"/>
</dbReference>
<reference evidence="6 7" key="1">
    <citation type="submission" date="2020-08" db="EMBL/GenBank/DDBJ databases">
        <authorList>
            <person name="Mo P."/>
        </authorList>
    </citation>
    <scope>NUCLEOTIDE SEQUENCE [LARGE SCALE GENOMIC DNA]</scope>
    <source>
        <strain evidence="6 7">CGMCC 4.1532</strain>
    </source>
</reference>
<evidence type="ECO:0000256" key="3">
    <source>
        <dbReference type="ARBA" id="ARBA00023239"/>
    </source>
</evidence>
<dbReference type="InterPro" id="IPR018376">
    <property type="entry name" value="Enoyl-CoA_hyd/isom_CS"/>
</dbReference>
<sequence length="260" mass="26462">MTRTGPLAQPGPDTPGLHVDRDGPVWTVRLDRPRTRNALDPATAEALARVWSDVDADPAARVVVLTGTGSAFCSGADLREIDDPGAALALLEAALLGPTRIGVPVVAAVNGGCFGGGMSLLLACDLRLAASSARFGTQAARMGLYPFGAVGALTREIGTAAAADLLLTGRHFDAAEAAGLGLVGRVCAPEDLAAEARALAAVIAGNAPLTVAAIKRTYSAEHRRGVAAERDAALAVLASDDAREGAAAFLARRPARFLGR</sequence>
<feature type="region of interest" description="Disordered" evidence="5">
    <location>
        <begin position="1"/>
        <end position="22"/>
    </location>
</feature>
<dbReference type="GO" id="GO:0016829">
    <property type="term" value="F:lyase activity"/>
    <property type="evidence" value="ECO:0007669"/>
    <property type="project" value="UniProtKB-KW"/>
</dbReference>
<dbReference type="PANTHER" id="PTHR11941">
    <property type="entry name" value="ENOYL-COA HYDRATASE-RELATED"/>
    <property type="match status" value="1"/>
</dbReference>
<evidence type="ECO:0000313" key="7">
    <source>
        <dbReference type="Proteomes" id="UP000515728"/>
    </source>
</evidence>
<dbReference type="SUPFAM" id="SSF52096">
    <property type="entry name" value="ClpP/crotonase"/>
    <property type="match status" value="1"/>
</dbReference>
<accession>A0A7G7MC46</accession>
<dbReference type="InterPro" id="IPR001753">
    <property type="entry name" value="Enoyl-CoA_hydra/iso"/>
</dbReference>
<dbReference type="PANTHER" id="PTHR11941:SF169">
    <property type="entry name" value="(7AS)-7A-METHYL-1,5-DIOXO-2,3,5,6,7,7A-HEXAHYDRO-1H-INDENE-CARBOXYL-COA HYDROLASE"/>
    <property type="match status" value="1"/>
</dbReference>
<dbReference type="RefSeq" id="WP_185717119.1">
    <property type="nucleotide sequence ID" value="NZ_BAAAWI010000001.1"/>
</dbReference>
<dbReference type="EMBL" id="CP060131">
    <property type="protein sequence ID" value="QNG50357.1"/>
    <property type="molecule type" value="Genomic_DNA"/>
</dbReference>
<protein>
    <submittedName>
        <fullName evidence="6">Enoyl-CoA hydratase/isomerase family protein</fullName>
    </submittedName>
</protein>